<name>I9AH00_9BACE</name>
<dbReference type="SUPFAM" id="SSF53756">
    <property type="entry name" value="UDP-Glycosyltransferase/glycogen phosphorylase"/>
    <property type="match status" value="1"/>
</dbReference>
<gene>
    <name evidence="4" type="ORF">HMPREF1074_01934</name>
</gene>
<evidence type="ECO:0000259" key="2">
    <source>
        <dbReference type="Pfam" id="PF00534"/>
    </source>
</evidence>
<dbReference type="HOGENOM" id="CLU_009583_28_3_10"/>
<evidence type="ECO:0000313" key="4">
    <source>
        <dbReference type="EMBL" id="EIY86627.1"/>
    </source>
</evidence>
<dbReference type="Pfam" id="PF13439">
    <property type="entry name" value="Glyco_transf_4"/>
    <property type="match status" value="1"/>
</dbReference>
<dbReference type="InterPro" id="IPR001296">
    <property type="entry name" value="Glyco_trans_1"/>
</dbReference>
<dbReference type="PATRIC" id="fig|997892.3.peg.1987"/>
<protein>
    <submittedName>
        <fullName evidence="4">Uncharacterized protein</fullName>
    </submittedName>
</protein>
<keyword evidence="1" id="KW-0808">Transferase</keyword>
<dbReference type="Gene3D" id="3.40.50.2000">
    <property type="entry name" value="Glycogen Phosphorylase B"/>
    <property type="match status" value="2"/>
</dbReference>
<dbReference type="PANTHER" id="PTHR46401">
    <property type="entry name" value="GLYCOSYLTRANSFERASE WBBK-RELATED"/>
    <property type="match status" value="1"/>
</dbReference>
<dbReference type="Pfam" id="PF00534">
    <property type="entry name" value="Glycos_transf_1"/>
    <property type="match status" value="1"/>
</dbReference>
<accession>I9AH00</accession>
<comment type="caution">
    <text evidence="4">The sequence shown here is derived from an EMBL/GenBank/DDBJ whole genome shotgun (WGS) entry which is preliminary data.</text>
</comment>
<dbReference type="InterPro" id="IPR028098">
    <property type="entry name" value="Glyco_trans_4-like_N"/>
</dbReference>
<proteinExistence type="predicted"/>
<organism evidence="4 5">
    <name type="scientific">Bacteroides xylanisolvens CL03T12C04</name>
    <dbReference type="NCBI Taxonomy" id="997892"/>
    <lineage>
        <taxon>Bacteria</taxon>
        <taxon>Pseudomonadati</taxon>
        <taxon>Bacteroidota</taxon>
        <taxon>Bacteroidia</taxon>
        <taxon>Bacteroidales</taxon>
        <taxon>Bacteroidaceae</taxon>
        <taxon>Bacteroides</taxon>
    </lineage>
</organism>
<evidence type="ECO:0000259" key="3">
    <source>
        <dbReference type="Pfam" id="PF13439"/>
    </source>
</evidence>
<dbReference type="AlphaFoldDB" id="I9AH00"/>
<feature type="domain" description="Glycosyltransferase subfamily 4-like N-terminal" evidence="3">
    <location>
        <begin position="22"/>
        <end position="215"/>
    </location>
</feature>
<evidence type="ECO:0000256" key="1">
    <source>
        <dbReference type="ARBA" id="ARBA00022679"/>
    </source>
</evidence>
<reference evidence="4 5" key="1">
    <citation type="submission" date="2012-02" db="EMBL/GenBank/DDBJ databases">
        <title>The Genome Sequence of Bacteroides xylanisolvens CL03T12C04.</title>
        <authorList>
            <consortium name="The Broad Institute Genome Sequencing Platform"/>
            <person name="Earl A."/>
            <person name="Ward D."/>
            <person name="Feldgarden M."/>
            <person name="Gevers D."/>
            <person name="Zitomersky N.L."/>
            <person name="Coyne M.J."/>
            <person name="Comstock L.E."/>
            <person name="Young S.K."/>
            <person name="Zeng Q."/>
            <person name="Gargeya S."/>
            <person name="Fitzgerald M."/>
            <person name="Haas B."/>
            <person name="Abouelleil A."/>
            <person name="Alvarado L."/>
            <person name="Arachchi H.M."/>
            <person name="Berlin A."/>
            <person name="Chapman S.B."/>
            <person name="Gearin G."/>
            <person name="Goldberg J."/>
            <person name="Griggs A."/>
            <person name="Gujja S."/>
            <person name="Hansen M."/>
            <person name="Heiman D."/>
            <person name="Howarth C."/>
            <person name="Larimer J."/>
            <person name="Lui A."/>
            <person name="MacDonald P.J.P."/>
            <person name="McCowen C."/>
            <person name="Montmayeur A."/>
            <person name="Murphy C."/>
            <person name="Neiman D."/>
            <person name="Pearson M."/>
            <person name="Priest M."/>
            <person name="Roberts A."/>
            <person name="Saif S."/>
            <person name="Shea T."/>
            <person name="Sisk P."/>
            <person name="Stolte C."/>
            <person name="Sykes S."/>
            <person name="Wortman J."/>
            <person name="Nusbaum C."/>
            <person name="Birren B."/>
        </authorList>
    </citation>
    <scope>NUCLEOTIDE SEQUENCE [LARGE SCALE GENOMIC DNA]</scope>
    <source>
        <strain evidence="4 5">CL03T12C04</strain>
    </source>
</reference>
<sequence>MKRLLQINVCSNVLSTGKICEDIAKVSQNAGWDTYIVYNSNGKPSVSNEIPIGSKANKFFHYLQYRLFDNEGLNSQKQTKYLLRRIEEIMPDIIHLHNIHDHWLNYPLLFNYIADRNIPVVWTQHDCWAFTGGCMYFDFSNCERWKNGCVGCLERRGLLVKNRARKNFELKKLLIEKIPSITFVPVSNWLGDLMKQSVQKNRPIITIHNGVDISRFRPATSIAKTKFKVIGVAAVWDARKGLDDFIKLRNILPSEIDIILVGLTSKQIESLPKGFVGICRTSSVEELVQLYSDADVFVNPTYADNFPTTNIEALACGTPVITYKTGGSPEAIDEETGVVVEQGNLTALAEAILRIKEEPLSSETCRKRAVLYFDKDKSFKQYLNIYNELINKNE</sequence>
<dbReference type="EMBL" id="AGXE01000011">
    <property type="protein sequence ID" value="EIY86627.1"/>
    <property type="molecule type" value="Genomic_DNA"/>
</dbReference>
<feature type="domain" description="Glycosyl transferase family 1" evidence="2">
    <location>
        <begin position="224"/>
        <end position="369"/>
    </location>
</feature>
<dbReference type="PANTHER" id="PTHR46401:SF2">
    <property type="entry name" value="GLYCOSYLTRANSFERASE WBBK-RELATED"/>
    <property type="match status" value="1"/>
</dbReference>
<evidence type="ECO:0000313" key="5">
    <source>
        <dbReference type="Proteomes" id="UP000003566"/>
    </source>
</evidence>
<dbReference type="GO" id="GO:0016757">
    <property type="term" value="F:glycosyltransferase activity"/>
    <property type="evidence" value="ECO:0007669"/>
    <property type="project" value="InterPro"/>
</dbReference>
<dbReference type="GO" id="GO:0009103">
    <property type="term" value="P:lipopolysaccharide biosynthetic process"/>
    <property type="evidence" value="ECO:0007669"/>
    <property type="project" value="TreeGrafter"/>
</dbReference>
<dbReference type="Proteomes" id="UP000003566">
    <property type="component" value="Unassembled WGS sequence"/>
</dbReference>